<keyword evidence="5 8" id="KW-1133">Transmembrane helix</keyword>
<sequence>MGRRDDFDKPHGIQDAEKELPGDDVSGVEELPALKRKLKSRHLQMIAIGGTIGTGLFIGSGGAINKAGPAGALIAYIFVGSIVHSVMVSLGEMATYLPISGAFTAYAARFVDPSLGFAMGWIYWFSWAITYALELTASGLIIQYWAPNLSIAIFIGVFWAVITFINFLPVRFFGEFEFWFSSVKVITVVGFIIFGICIDAGAGQNGYLGFHTWKNPGAFAPYLLNSTGSLAKFVGFWAVLVQAGFSYQGTELVGIAAGETENPRKNVPAAIRKTFYRILLFFVFTIFFIGLLVPYDDPDLLSSASNATASPFVIAAKRAGVKVLPGLINAILLFVVLSAANSNVYSGSRILVGLANERCAPAFFKRTSKHGVPYVGVAITAAFGLLGFLNLSENGGTVFNWLLNISAVAGFIAWACINLCHLAFMRALRARDISRDSLPYKAMWQPYFSWFGLFFNVLILLTQGFTAFIPWDTTNFFIAYVSLILFVVLYIGHKVVFRTRFVKPEEADIVTGHIEYDDSASTRSSNRGDSNTLWGKLMGFFD</sequence>
<feature type="transmembrane region" description="Helical" evidence="8">
    <location>
        <begin position="70"/>
        <end position="90"/>
    </location>
</feature>
<feature type="transmembrane region" description="Helical" evidence="8">
    <location>
        <begin position="121"/>
        <end position="145"/>
    </location>
</feature>
<dbReference type="PANTHER" id="PTHR43341:SF4">
    <property type="entry name" value="ARGININE PERMEASE CAN1-RELATED"/>
    <property type="match status" value="1"/>
</dbReference>
<dbReference type="GO" id="GO:0015171">
    <property type="term" value="F:amino acid transmembrane transporter activity"/>
    <property type="evidence" value="ECO:0007669"/>
    <property type="project" value="TreeGrafter"/>
</dbReference>
<evidence type="ECO:0000256" key="5">
    <source>
        <dbReference type="ARBA" id="ARBA00022989"/>
    </source>
</evidence>
<feature type="transmembrane region" description="Helical" evidence="8">
    <location>
        <begin position="45"/>
        <end position="64"/>
    </location>
</feature>
<dbReference type="AlphaFoldDB" id="A0A067SGJ2"/>
<keyword evidence="6 8" id="KW-0472">Membrane</keyword>
<dbReference type="HOGENOM" id="CLU_007946_12_1_1"/>
<gene>
    <name evidence="10" type="ORF">GALMADRAFT_256340</name>
</gene>
<keyword evidence="4" id="KW-0029">Amino-acid transport</keyword>
<proteinExistence type="predicted"/>
<dbReference type="STRING" id="685588.A0A067SGJ2"/>
<feature type="transmembrane region" description="Helical" evidence="8">
    <location>
        <begin position="185"/>
        <end position="202"/>
    </location>
</feature>
<dbReference type="Proteomes" id="UP000027222">
    <property type="component" value="Unassembled WGS sequence"/>
</dbReference>
<name>A0A067SGJ2_GALM3</name>
<evidence type="ECO:0000256" key="4">
    <source>
        <dbReference type="ARBA" id="ARBA00022970"/>
    </source>
</evidence>
<feature type="transmembrane region" description="Helical" evidence="8">
    <location>
        <begin position="323"/>
        <end position="340"/>
    </location>
</feature>
<keyword evidence="3 8" id="KW-0812">Transmembrane</keyword>
<reference evidence="11" key="1">
    <citation type="journal article" date="2014" name="Proc. Natl. Acad. Sci. U.S.A.">
        <title>Extensive sampling of basidiomycete genomes demonstrates inadequacy of the white-rot/brown-rot paradigm for wood decay fungi.</title>
        <authorList>
            <person name="Riley R."/>
            <person name="Salamov A.A."/>
            <person name="Brown D.W."/>
            <person name="Nagy L.G."/>
            <person name="Floudas D."/>
            <person name="Held B.W."/>
            <person name="Levasseur A."/>
            <person name="Lombard V."/>
            <person name="Morin E."/>
            <person name="Otillar R."/>
            <person name="Lindquist E.A."/>
            <person name="Sun H."/>
            <person name="LaButti K.M."/>
            <person name="Schmutz J."/>
            <person name="Jabbour D."/>
            <person name="Luo H."/>
            <person name="Baker S.E."/>
            <person name="Pisabarro A.G."/>
            <person name="Walton J.D."/>
            <person name="Blanchette R.A."/>
            <person name="Henrissat B."/>
            <person name="Martin F."/>
            <person name="Cullen D."/>
            <person name="Hibbett D.S."/>
            <person name="Grigoriev I.V."/>
        </authorList>
    </citation>
    <scope>NUCLEOTIDE SEQUENCE [LARGE SCALE GENOMIC DNA]</scope>
    <source>
        <strain evidence="11">CBS 339.88</strain>
    </source>
</reference>
<keyword evidence="2" id="KW-0813">Transport</keyword>
<feature type="region of interest" description="Disordered" evidence="7">
    <location>
        <begin position="1"/>
        <end position="25"/>
    </location>
</feature>
<dbReference type="Pfam" id="PF00324">
    <property type="entry name" value="AA_permease"/>
    <property type="match status" value="1"/>
</dbReference>
<dbReference type="FunFam" id="1.20.1740.10:FF:000006">
    <property type="entry name" value="General amino acid permease"/>
    <property type="match status" value="1"/>
</dbReference>
<feature type="transmembrane region" description="Helical" evidence="8">
    <location>
        <begin position="447"/>
        <end position="471"/>
    </location>
</feature>
<dbReference type="OrthoDB" id="10062876at2759"/>
<dbReference type="InterPro" id="IPR050524">
    <property type="entry name" value="APC_YAT"/>
</dbReference>
<dbReference type="InterPro" id="IPR004841">
    <property type="entry name" value="AA-permease/SLC12A_dom"/>
</dbReference>
<feature type="transmembrane region" description="Helical" evidence="8">
    <location>
        <begin position="401"/>
        <end position="426"/>
    </location>
</feature>
<protein>
    <recommendedName>
        <fullName evidence="9">Amino acid permease/ SLC12A domain-containing protein</fullName>
    </recommendedName>
</protein>
<feature type="transmembrane region" description="Helical" evidence="8">
    <location>
        <begin position="477"/>
        <end position="497"/>
    </location>
</feature>
<evidence type="ECO:0000256" key="1">
    <source>
        <dbReference type="ARBA" id="ARBA00004141"/>
    </source>
</evidence>
<dbReference type="PIRSF" id="PIRSF006060">
    <property type="entry name" value="AA_transporter"/>
    <property type="match status" value="1"/>
</dbReference>
<dbReference type="Gene3D" id="1.20.1740.10">
    <property type="entry name" value="Amino acid/polyamine transporter I"/>
    <property type="match status" value="1"/>
</dbReference>
<feature type="transmembrane region" description="Helical" evidence="8">
    <location>
        <begin position="274"/>
        <end position="295"/>
    </location>
</feature>
<dbReference type="PANTHER" id="PTHR43341">
    <property type="entry name" value="AMINO ACID PERMEASE"/>
    <property type="match status" value="1"/>
</dbReference>
<evidence type="ECO:0000256" key="6">
    <source>
        <dbReference type="ARBA" id="ARBA00023136"/>
    </source>
</evidence>
<accession>A0A067SGJ2</accession>
<evidence type="ECO:0000313" key="11">
    <source>
        <dbReference type="Proteomes" id="UP000027222"/>
    </source>
</evidence>
<dbReference type="EMBL" id="KL142404">
    <property type="protein sequence ID" value="KDR69137.1"/>
    <property type="molecule type" value="Genomic_DNA"/>
</dbReference>
<feature type="transmembrane region" description="Helical" evidence="8">
    <location>
        <begin position="371"/>
        <end position="389"/>
    </location>
</feature>
<evidence type="ECO:0000256" key="7">
    <source>
        <dbReference type="SAM" id="MobiDB-lite"/>
    </source>
</evidence>
<keyword evidence="11" id="KW-1185">Reference proteome</keyword>
<dbReference type="InterPro" id="IPR004762">
    <property type="entry name" value="Amino_acid_permease_fungi"/>
</dbReference>
<dbReference type="GO" id="GO:0016020">
    <property type="term" value="C:membrane"/>
    <property type="evidence" value="ECO:0007669"/>
    <property type="project" value="UniProtKB-SubCell"/>
</dbReference>
<evidence type="ECO:0000256" key="3">
    <source>
        <dbReference type="ARBA" id="ARBA00022692"/>
    </source>
</evidence>
<feature type="compositionally biased region" description="Basic and acidic residues" evidence="7">
    <location>
        <begin position="1"/>
        <end position="21"/>
    </location>
</feature>
<feature type="transmembrane region" description="Helical" evidence="8">
    <location>
        <begin position="222"/>
        <end position="241"/>
    </location>
</feature>
<feature type="domain" description="Amino acid permease/ SLC12A" evidence="9">
    <location>
        <begin position="42"/>
        <end position="502"/>
    </location>
</feature>
<evidence type="ECO:0000256" key="8">
    <source>
        <dbReference type="SAM" id="Phobius"/>
    </source>
</evidence>
<evidence type="ECO:0000256" key="2">
    <source>
        <dbReference type="ARBA" id="ARBA00022448"/>
    </source>
</evidence>
<evidence type="ECO:0000259" key="9">
    <source>
        <dbReference type="Pfam" id="PF00324"/>
    </source>
</evidence>
<comment type="subcellular location">
    <subcellularLocation>
        <location evidence="1">Membrane</location>
        <topology evidence="1">Multi-pass membrane protein</topology>
    </subcellularLocation>
</comment>
<dbReference type="NCBIfam" id="TIGR00913">
    <property type="entry name" value="2A0310"/>
    <property type="match status" value="1"/>
</dbReference>
<evidence type="ECO:0000313" key="10">
    <source>
        <dbReference type="EMBL" id="KDR69137.1"/>
    </source>
</evidence>
<organism evidence="10 11">
    <name type="scientific">Galerina marginata (strain CBS 339.88)</name>
    <dbReference type="NCBI Taxonomy" id="685588"/>
    <lineage>
        <taxon>Eukaryota</taxon>
        <taxon>Fungi</taxon>
        <taxon>Dikarya</taxon>
        <taxon>Basidiomycota</taxon>
        <taxon>Agaricomycotina</taxon>
        <taxon>Agaricomycetes</taxon>
        <taxon>Agaricomycetidae</taxon>
        <taxon>Agaricales</taxon>
        <taxon>Agaricineae</taxon>
        <taxon>Strophariaceae</taxon>
        <taxon>Galerina</taxon>
    </lineage>
</organism>
<feature type="transmembrane region" description="Helical" evidence="8">
    <location>
        <begin position="151"/>
        <end position="173"/>
    </location>
</feature>